<name>A0A2J6TC53_9HELO</name>
<dbReference type="Proteomes" id="UP000235371">
    <property type="component" value="Unassembled WGS sequence"/>
</dbReference>
<reference evidence="1 2" key="1">
    <citation type="submission" date="2016-04" db="EMBL/GenBank/DDBJ databases">
        <title>A degradative enzymes factory behind the ericoid mycorrhizal symbiosis.</title>
        <authorList>
            <consortium name="DOE Joint Genome Institute"/>
            <person name="Martino E."/>
            <person name="Morin E."/>
            <person name="Grelet G."/>
            <person name="Kuo A."/>
            <person name="Kohler A."/>
            <person name="Daghino S."/>
            <person name="Barry K."/>
            <person name="Choi C."/>
            <person name="Cichocki N."/>
            <person name="Clum A."/>
            <person name="Copeland A."/>
            <person name="Hainaut M."/>
            <person name="Haridas S."/>
            <person name="Labutti K."/>
            <person name="Lindquist E."/>
            <person name="Lipzen A."/>
            <person name="Khouja H.-R."/>
            <person name="Murat C."/>
            <person name="Ohm R."/>
            <person name="Olson A."/>
            <person name="Spatafora J."/>
            <person name="Veneault-Fourrey C."/>
            <person name="Henrissat B."/>
            <person name="Grigoriev I."/>
            <person name="Martin F."/>
            <person name="Perotto S."/>
        </authorList>
    </citation>
    <scope>NUCLEOTIDE SEQUENCE [LARGE SCALE GENOMIC DNA]</scope>
    <source>
        <strain evidence="1 2">E</strain>
    </source>
</reference>
<organism evidence="1 2">
    <name type="scientific">Hyaloscypha bicolor E</name>
    <dbReference type="NCBI Taxonomy" id="1095630"/>
    <lineage>
        <taxon>Eukaryota</taxon>
        <taxon>Fungi</taxon>
        <taxon>Dikarya</taxon>
        <taxon>Ascomycota</taxon>
        <taxon>Pezizomycotina</taxon>
        <taxon>Leotiomycetes</taxon>
        <taxon>Helotiales</taxon>
        <taxon>Hyaloscyphaceae</taxon>
        <taxon>Hyaloscypha</taxon>
        <taxon>Hyaloscypha bicolor</taxon>
    </lineage>
</organism>
<evidence type="ECO:0000313" key="2">
    <source>
        <dbReference type="Proteomes" id="UP000235371"/>
    </source>
</evidence>
<evidence type="ECO:0008006" key="3">
    <source>
        <dbReference type="Google" id="ProtNLM"/>
    </source>
</evidence>
<dbReference type="GeneID" id="36580477"/>
<dbReference type="InParanoid" id="A0A2J6TC53"/>
<dbReference type="AlphaFoldDB" id="A0A2J6TC53"/>
<dbReference type="SUPFAM" id="SSF81383">
    <property type="entry name" value="F-box domain"/>
    <property type="match status" value="1"/>
</dbReference>
<sequence>MASSPWVRIRDAGRDELDTMQTFLDNISLNCDDVQRQDHGTSDPLILPPTPVTSYTHPYTNVIVNQFVVEPQQELSFTSSKAVVWVTPDPEEPVSGGTQLLDLPIDILELLCRRYLDICSNTCLGLTCKAFFNITEHLYPFQVSLYTRTLPTRRCLGHLLTQWMAPKYSFDHSWGRFKLKRHYIKDEAEIERRWKEKESWPRIRLTMDGMGAVVAYRAKRKGFEEMEHRLPYANR</sequence>
<dbReference type="RefSeq" id="XP_024737514.1">
    <property type="nucleotide sequence ID" value="XM_024872396.1"/>
</dbReference>
<evidence type="ECO:0000313" key="1">
    <source>
        <dbReference type="EMBL" id="PMD60610.1"/>
    </source>
</evidence>
<protein>
    <recommendedName>
        <fullName evidence="3">F-box domain-containing protein</fullName>
    </recommendedName>
</protein>
<gene>
    <name evidence="1" type="ORF">K444DRAFT_386668</name>
</gene>
<dbReference type="EMBL" id="KZ613788">
    <property type="protein sequence ID" value="PMD60610.1"/>
    <property type="molecule type" value="Genomic_DNA"/>
</dbReference>
<keyword evidence="2" id="KW-1185">Reference proteome</keyword>
<proteinExistence type="predicted"/>
<accession>A0A2J6TC53</accession>
<dbReference type="InterPro" id="IPR036047">
    <property type="entry name" value="F-box-like_dom_sf"/>
</dbReference>
<dbReference type="OrthoDB" id="3490140at2759"/>